<dbReference type="EMBL" id="JAHHHD010000004">
    <property type="protein sequence ID" value="MBW4658235.1"/>
    <property type="molecule type" value="Genomic_DNA"/>
</dbReference>
<dbReference type="GO" id="GO:0016829">
    <property type="term" value="F:lyase activity"/>
    <property type="evidence" value="ECO:0007669"/>
    <property type="project" value="UniProtKB-KW"/>
</dbReference>
<comment type="similarity">
    <text evidence="1 3">Belongs to the CpcS/CpeS biliprotein lyase family.</text>
</comment>
<dbReference type="EC" id="4.-.-.-" evidence="3"/>
<comment type="caution">
    <text evidence="4">The sequence shown here is derived from an EMBL/GenBank/DDBJ whole genome shotgun (WGS) entry which is preliminary data.</text>
</comment>
<dbReference type="Pfam" id="PF09367">
    <property type="entry name" value="CpeS"/>
    <property type="match status" value="1"/>
</dbReference>
<accession>A0A951ULF9</accession>
<dbReference type="InterPro" id="IPR012674">
    <property type="entry name" value="Calycin"/>
</dbReference>
<evidence type="ECO:0000256" key="2">
    <source>
        <dbReference type="ARBA" id="ARBA00023239"/>
    </source>
</evidence>
<gene>
    <name evidence="3" type="primary">cpcS</name>
    <name evidence="4" type="ORF">KME15_06145</name>
</gene>
<dbReference type="GO" id="GO:0017006">
    <property type="term" value="P:protein-tetrapyrrole linkage"/>
    <property type="evidence" value="ECO:0007669"/>
    <property type="project" value="UniProtKB-UniRule"/>
</dbReference>
<evidence type="ECO:0000256" key="1">
    <source>
        <dbReference type="ARBA" id="ARBA00010681"/>
    </source>
</evidence>
<sequence>MTLPIQSVHPSQSVPTLETAYQAASDALIAEFFQRSQGKWHSDRRYYTLPNGDTKEIVSLISIRFLMHGCEELRSLARMHKLEDETIMTCGAEVIWDSADSVSGKKQSQGSTLFGAKSDILYRDRGFATPDPVTAQFYFTHPETLCLRTEYKGSTFEEELKLIGQQYRTRQTIITRSGEQQMIGQYLEKRMN</sequence>
<organism evidence="4 5">
    <name type="scientific">Drouetiella hepatica Uher 2000/2452</name>
    <dbReference type="NCBI Taxonomy" id="904376"/>
    <lineage>
        <taxon>Bacteria</taxon>
        <taxon>Bacillati</taxon>
        <taxon>Cyanobacteriota</taxon>
        <taxon>Cyanophyceae</taxon>
        <taxon>Oculatellales</taxon>
        <taxon>Oculatellaceae</taxon>
        <taxon>Drouetiella</taxon>
    </lineage>
</organism>
<dbReference type="Proteomes" id="UP000757435">
    <property type="component" value="Unassembled WGS sequence"/>
</dbReference>
<evidence type="ECO:0000256" key="3">
    <source>
        <dbReference type="HAMAP-Rule" id="MF_01459"/>
    </source>
</evidence>
<reference evidence="4" key="1">
    <citation type="submission" date="2021-05" db="EMBL/GenBank/DDBJ databases">
        <authorList>
            <person name="Pietrasiak N."/>
            <person name="Ward R."/>
            <person name="Stajich J.E."/>
            <person name="Kurbessoian T."/>
        </authorList>
    </citation>
    <scope>NUCLEOTIDE SEQUENCE</scope>
    <source>
        <strain evidence="4">UHER 2000/2452</strain>
    </source>
</reference>
<protein>
    <recommendedName>
        <fullName evidence="3">Chromophore lyase CpcS/CpeS</fullName>
        <ecNumber evidence="3">4.-.-.-</ecNumber>
    </recommendedName>
</protein>
<comment type="function">
    <text evidence="3">Covalently attaches a chromophore to Cys residue(s) of phycobiliproteins.</text>
</comment>
<dbReference type="Gene3D" id="2.40.128.20">
    <property type="match status" value="1"/>
</dbReference>
<dbReference type="HAMAP" id="MF_01459">
    <property type="entry name" value="Chrphore_lyase_CpxS"/>
    <property type="match status" value="1"/>
</dbReference>
<dbReference type="AlphaFoldDB" id="A0A951ULF9"/>
<keyword evidence="2 3" id="KW-0456">Lyase</keyword>
<evidence type="ECO:0000313" key="4">
    <source>
        <dbReference type="EMBL" id="MBW4658235.1"/>
    </source>
</evidence>
<dbReference type="InterPro" id="IPR018536">
    <property type="entry name" value="CpcS/CpeS"/>
</dbReference>
<proteinExistence type="inferred from homology"/>
<name>A0A951ULF9_9CYAN</name>
<reference evidence="4" key="2">
    <citation type="journal article" date="2022" name="Microbiol. Resour. Announc.">
        <title>Metagenome Sequencing to Explore Phylogenomics of Terrestrial Cyanobacteria.</title>
        <authorList>
            <person name="Ward R.D."/>
            <person name="Stajich J.E."/>
            <person name="Johansen J.R."/>
            <person name="Huntemann M."/>
            <person name="Clum A."/>
            <person name="Foster B."/>
            <person name="Foster B."/>
            <person name="Roux S."/>
            <person name="Palaniappan K."/>
            <person name="Varghese N."/>
            <person name="Mukherjee S."/>
            <person name="Reddy T.B.K."/>
            <person name="Daum C."/>
            <person name="Copeland A."/>
            <person name="Chen I.A."/>
            <person name="Ivanova N.N."/>
            <person name="Kyrpides N.C."/>
            <person name="Shapiro N."/>
            <person name="Eloe-Fadrosh E.A."/>
            <person name="Pietrasiak N."/>
        </authorList>
    </citation>
    <scope>NUCLEOTIDE SEQUENCE</scope>
    <source>
        <strain evidence="4">UHER 2000/2452</strain>
    </source>
</reference>
<evidence type="ECO:0000313" key="5">
    <source>
        <dbReference type="Proteomes" id="UP000757435"/>
    </source>
</evidence>